<evidence type="ECO:0000256" key="1">
    <source>
        <dbReference type="SAM" id="MobiDB-lite"/>
    </source>
</evidence>
<sequence length="73" mass="8662">MQMLVRVRYHDNTYDMVKPWRLQEFIAAGKVQSFYRSDGWVVVGRDPLRRGAGRSYTGPERRKRENNVYRAAV</sequence>
<feature type="region of interest" description="Disordered" evidence="1">
    <location>
        <begin position="50"/>
        <end position="73"/>
    </location>
</feature>
<dbReference type="NCBIfam" id="NF045719">
    <property type="entry name" value="GSU3473_fam"/>
    <property type="match status" value="1"/>
</dbReference>
<name>A0ABN6VSZ8_9BACT</name>
<reference evidence="2 3" key="1">
    <citation type="submission" date="2022-12" db="EMBL/GenBank/DDBJ databases">
        <title>Polyphasic characterization of Geotalea uranireducens NIT-SL11 newly isolated from a complex of sewage sludge and microbially reduced graphene oxide.</title>
        <authorList>
            <person name="Xie L."/>
            <person name="Yoshida N."/>
            <person name="Meng L."/>
        </authorList>
    </citation>
    <scope>NUCLEOTIDE SEQUENCE [LARGE SCALE GENOMIC DNA]</scope>
    <source>
        <strain evidence="2 3">NIT-SL11</strain>
    </source>
</reference>
<keyword evidence="3" id="KW-1185">Reference proteome</keyword>
<proteinExistence type="predicted"/>
<evidence type="ECO:0000313" key="3">
    <source>
        <dbReference type="Proteomes" id="UP001317705"/>
    </source>
</evidence>
<accession>A0ABN6VSZ8</accession>
<dbReference type="RefSeq" id="WP_282001133.1">
    <property type="nucleotide sequence ID" value="NZ_AP027151.1"/>
</dbReference>
<protein>
    <submittedName>
        <fullName evidence="2">Uncharacterized protein</fullName>
    </submittedName>
</protein>
<dbReference type="EMBL" id="AP027151">
    <property type="protein sequence ID" value="BDV41175.1"/>
    <property type="molecule type" value="Genomic_DNA"/>
</dbReference>
<gene>
    <name evidence="2" type="ORF">GURASL_00980</name>
</gene>
<evidence type="ECO:0000313" key="2">
    <source>
        <dbReference type="EMBL" id="BDV41175.1"/>
    </source>
</evidence>
<dbReference type="InterPro" id="IPR054686">
    <property type="entry name" value="GSU3473-like"/>
</dbReference>
<dbReference type="Proteomes" id="UP001317705">
    <property type="component" value="Chromosome"/>
</dbReference>
<organism evidence="2 3">
    <name type="scientific">Geotalea uraniireducens</name>
    <dbReference type="NCBI Taxonomy" id="351604"/>
    <lineage>
        <taxon>Bacteria</taxon>
        <taxon>Pseudomonadati</taxon>
        <taxon>Thermodesulfobacteriota</taxon>
        <taxon>Desulfuromonadia</taxon>
        <taxon>Geobacterales</taxon>
        <taxon>Geobacteraceae</taxon>
        <taxon>Geotalea</taxon>
    </lineage>
</organism>